<name>A0A8H8BU94_9HELO</name>
<proteinExistence type="predicted"/>
<keyword evidence="3" id="KW-1185">Reference proteome</keyword>
<dbReference type="AlphaFoldDB" id="A0A8H8BU94"/>
<reference evidence="2" key="1">
    <citation type="submission" date="2021-02" db="EMBL/GenBank/DDBJ databases">
        <title>Genome sequence Cadophora malorum strain M34.</title>
        <authorList>
            <person name="Stefanovic E."/>
            <person name="Vu D."/>
            <person name="Scully C."/>
            <person name="Dijksterhuis J."/>
            <person name="Roader J."/>
            <person name="Houbraken J."/>
        </authorList>
    </citation>
    <scope>NUCLEOTIDE SEQUENCE</scope>
    <source>
        <strain evidence="2">M34</strain>
    </source>
</reference>
<sequence length="373" mass="38056">MGASFSSNQLSAAVSNGIPTASYAYSPANTKLFGVDAAYIYTSASFANVPTPVGQITPYLINAASPTLICSPFAVSQSGTPQAQQSLQCPVTGASLASGLYTVSFSQFTSTVSVDQNGFTRFVRQTGVNTLTNFGGAVTFSIVPPQPASTTTTVTPTPTVSTTITSGISRLSPTNPVIVPSSTQTVTVYQTTIISTSVAFSTLRGASAVTVTGSCPKATLLKCNQDNCLRAFLGRTASASAFCSLYTEGKVTATPTYATQCGGLTSRVSSACTCLGRPTAKRRGIIVATYAAPDFTYSVAIDTVIVTSTIGPLTTVVSGPVPSSTSTDPDQTSSSGTSTLISNIPSTVTTVTVQSTVDLRTASTITVAPATCK</sequence>
<dbReference type="EMBL" id="JAFJYH010000027">
    <property type="protein sequence ID" value="KAG4423939.1"/>
    <property type="molecule type" value="Genomic_DNA"/>
</dbReference>
<evidence type="ECO:0000313" key="2">
    <source>
        <dbReference type="EMBL" id="KAG4423939.1"/>
    </source>
</evidence>
<dbReference type="Proteomes" id="UP000664132">
    <property type="component" value="Unassembled WGS sequence"/>
</dbReference>
<evidence type="ECO:0000313" key="3">
    <source>
        <dbReference type="Proteomes" id="UP000664132"/>
    </source>
</evidence>
<protein>
    <submittedName>
        <fullName evidence="2">Uncharacterized protein</fullName>
    </submittedName>
</protein>
<organism evidence="2 3">
    <name type="scientific">Cadophora malorum</name>
    <dbReference type="NCBI Taxonomy" id="108018"/>
    <lineage>
        <taxon>Eukaryota</taxon>
        <taxon>Fungi</taxon>
        <taxon>Dikarya</taxon>
        <taxon>Ascomycota</taxon>
        <taxon>Pezizomycotina</taxon>
        <taxon>Leotiomycetes</taxon>
        <taxon>Helotiales</taxon>
        <taxon>Ploettnerulaceae</taxon>
        <taxon>Cadophora</taxon>
    </lineage>
</organism>
<accession>A0A8H8BU94</accession>
<feature type="compositionally biased region" description="Low complexity" evidence="1">
    <location>
        <begin position="317"/>
        <end position="339"/>
    </location>
</feature>
<comment type="caution">
    <text evidence="2">The sequence shown here is derived from an EMBL/GenBank/DDBJ whole genome shotgun (WGS) entry which is preliminary data.</text>
</comment>
<dbReference type="OrthoDB" id="3563352at2759"/>
<gene>
    <name evidence="2" type="ORF">IFR04_002934</name>
</gene>
<feature type="region of interest" description="Disordered" evidence="1">
    <location>
        <begin position="317"/>
        <end position="340"/>
    </location>
</feature>
<evidence type="ECO:0000256" key="1">
    <source>
        <dbReference type="SAM" id="MobiDB-lite"/>
    </source>
</evidence>